<dbReference type="CDD" id="cd12913">
    <property type="entry name" value="PDC1_MCP_like"/>
    <property type="match status" value="1"/>
</dbReference>
<dbReference type="Pfam" id="PF00015">
    <property type="entry name" value="MCPsignal"/>
    <property type="match status" value="1"/>
</dbReference>
<dbReference type="GO" id="GO:0016020">
    <property type="term" value="C:membrane"/>
    <property type="evidence" value="ECO:0007669"/>
    <property type="project" value="InterPro"/>
</dbReference>
<evidence type="ECO:0000313" key="6">
    <source>
        <dbReference type="Proteomes" id="UP000238916"/>
    </source>
</evidence>
<dbReference type="PANTHER" id="PTHR32089:SF112">
    <property type="entry name" value="LYSOZYME-LIKE PROTEIN-RELATED"/>
    <property type="match status" value="1"/>
</dbReference>
<dbReference type="GO" id="GO:0007165">
    <property type="term" value="P:signal transduction"/>
    <property type="evidence" value="ECO:0007669"/>
    <property type="project" value="UniProtKB-KW"/>
</dbReference>
<name>A0A2U3K331_9FIRM</name>
<keyword evidence="1 2" id="KW-0807">Transducer</keyword>
<evidence type="ECO:0000256" key="1">
    <source>
        <dbReference type="ARBA" id="ARBA00023224"/>
    </source>
</evidence>
<evidence type="ECO:0000256" key="2">
    <source>
        <dbReference type="PROSITE-ProRule" id="PRU00284"/>
    </source>
</evidence>
<sequence length="582" mass="65506">MKVIFRLNKTSLVFSGVMVSLGFIFRNSSFAFLLLLISIGGFMTIFLLHISKTFELLEYSIEYLKRGSLGDYMVLEKGVKLVEQLNNEIISILQSNKFDREMVIQIQKRLLIENNEFLALSSFWEPNAFDGQDSSFLNVDYYDKGTFTAYVYRDEDEGLKVISLSDVYNQPWYSIPKKTRKITITEPYLETIKGEKILIASIVLPIIFKGKFLGVIPTDFVLNEINEIQTDVVLYKNSSNNLSIERIVERLINRKDEFGILGQAIKATNVNQKQILNRLLQTTNQVTKTSQELTVISQESTKAVEEIAKTIEQIANSATTQALETENGVSEIRELGNIIEQDQHYLIDLNNSARTVEKMKDEGTISITELIARTSERERYAKRIQEGILKTNVSADKIIYASQMIQNVADQTNLLALNAAIEAARAGEAGRGFAVVADEIRKLAEQSSNLTQEIEAVVQELQLNSQNAVEIIEKSSVIAKKQEDSVNITYERFKKIAEAIAKSKEIIEDMNISGLSLEKKKDQLIDILKKLDHIAEENAASTEQVSAATEEQTASMIEIANASQGLSTLAYELQQTIDKFNV</sequence>
<dbReference type="PROSITE" id="PS50111">
    <property type="entry name" value="CHEMOTAXIS_TRANSDUC_2"/>
    <property type="match status" value="1"/>
</dbReference>
<dbReference type="Proteomes" id="UP000238916">
    <property type="component" value="Unassembled WGS sequence"/>
</dbReference>
<dbReference type="PANTHER" id="PTHR32089">
    <property type="entry name" value="METHYL-ACCEPTING CHEMOTAXIS PROTEIN MCPB"/>
    <property type="match status" value="1"/>
</dbReference>
<dbReference type="EMBL" id="OMOF01000032">
    <property type="protein sequence ID" value="SPF33987.1"/>
    <property type="molecule type" value="Genomic_DNA"/>
</dbReference>
<protein>
    <submittedName>
        <fullName evidence="5">Methyl-accepting chemotaxis protein</fullName>
    </submittedName>
</protein>
<evidence type="ECO:0000259" key="4">
    <source>
        <dbReference type="PROSITE" id="PS50111"/>
    </source>
</evidence>
<dbReference type="Pfam" id="PF22673">
    <property type="entry name" value="MCP-like_PDC_1"/>
    <property type="match status" value="1"/>
</dbReference>
<evidence type="ECO:0000313" key="5">
    <source>
        <dbReference type="EMBL" id="SPF33987.1"/>
    </source>
</evidence>
<gene>
    <name evidence="5" type="ORF">SBF1_1270005</name>
</gene>
<keyword evidence="3" id="KW-0472">Membrane</keyword>
<dbReference type="InterPro" id="IPR004089">
    <property type="entry name" value="MCPsignal_dom"/>
</dbReference>
<dbReference type="Gene3D" id="3.30.450.20">
    <property type="entry name" value="PAS domain"/>
    <property type="match status" value="1"/>
</dbReference>
<proteinExistence type="predicted"/>
<dbReference type="SMART" id="SM00283">
    <property type="entry name" value="MA"/>
    <property type="match status" value="1"/>
</dbReference>
<reference evidence="6" key="1">
    <citation type="submission" date="2018-02" db="EMBL/GenBank/DDBJ databases">
        <authorList>
            <person name="Hausmann B."/>
        </authorList>
    </citation>
    <scope>NUCLEOTIDE SEQUENCE [LARGE SCALE GENOMIC DNA]</scope>
    <source>
        <strain evidence="6">Peat soil MAG SbF1</strain>
    </source>
</reference>
<dbReference type="SUPFAM" id="SSF58104">
    <property type="entry name" value="Methyl-accepting chemotaxis protein (MCP) signaling domain"/>
    <property type="match status" value="1"/>
</dbReference>
<dbReference type="Gene3D" id="1.10.287.950">
    <property type="entry name" value="Methyl-accepting chemotaxis protein"/>
    <property type="match status" value="1"/>
</dbReference>
<feature type="transmembrane region" description="Helical" evidence="3">
    <location>
        <begin position="31"/>
        <end position="50"/>
    </location>
</feature>
<keyword evidence="3" id="KW-0812">Transmembrane</keyword>
<accession>A0A2U3K331</accession>
<organism evidence="5 6">
    <name type="scientific">Candidatus Desulfosporosinus infrequens</name>
    <dbReference type="NCBI Taxonomy" id="2043169"/>
    <lineage>
        <taxon>Bacteria</taxon>
        <taxon>Bacillati</taxon>
        <taxon>Bacillota</taxon>
        <taxon>Clostridia</taxon>
        <taxon>Eubacteriales</taxon>
        <taxon>Desulfitobacteriaceae</taxon>
        <taxon>Desulfosporosinus</taxon>
    </lineage>
</organism>
<evidence type="ECO:0000256" key="3">
    <source>
        <dbReference type="SAM" id="Phobius"/>
    </source>
</evidence>
<feature type="domain" description="Methyl-accepting transducer" evidence="4">
    <location>
        <begin position="296"/>
        <end position="553"/>
    </location>
</feature>
<keyword evidence="3" id="KW-1133">Transmembrane helix</keyword>
<dbReference type="AlphaFoldDB" id="A0A2U3K331"/>